<keyword evidence="2 3" id="KW-0560">Oxidoreductase</keyword>
<dbReference type="Proteomes" id="UP000182465">
    <property type="component" value="Unassembled WGS sequence"/>
</dbReference>
<evidence type="ECO:0000256" key="3">
    <source>
        <dbReference type="PIRNR" id="PIRNR000185"/>
    </source>
</evidence>
<evidence type="ECO:0000256" key="7">
    <source>
        <dbReference type="RuleBase" id="RU004417"/>
    </source>
</evidence>
<feature type="binding site" evidence="5">
    <location>
        <position position="90"/>
    </location>
    <ligand>
        <name>substrate</name>
    </ligand>
</feature>
<keyword evidence="5" id="KW-0520">NAD</keyword>
<evidence type="ECO:0000313" key="9">
    <source>
        <dbReference type="EMBL" id="OIO15887.1"/>
    </source>
</evidence>
<feature type="site" description="Important for catalysis" evidence="6">
    <location>
        <position position="142"/>
    </location>
</feature>
<dbReference type="Gene3D" id="3.40.50.10860">
    <property type="entry name" value="Leucine Dehydrogenase, chain A, domain 1"/>
    <property type="match status" value="1"/>
</dbReference>
<dbReference type="Gene3D" id="3.40.50.720">
    <property type="entry name" value="NAD(P)-binding Rossmann-like Domain"/>
    <property type="match status" value="1"/>
</dbReference>
<comment type="caution">
    <text evidence="9">The sequence shown here is derived from an EMBL/GenBank/DDBJ whole genome shotgun (WGS) entry which is preliminary data.</text>
</comment>
<dbReference type="SUPFAM" id="SSF53223">
    <property type="entry name" value="Aminoacid dehydrogenase-like, N-terminal domain"/>
    <property type="match status" value="1"/>
</dbReference>
<keyword evidence="5" id="KW-0547">Nucleotide-binding</keyword>
<name>A0A1J4U0Q0_9BACT</name>
<dbReference type="InterPro" id="IPR033524">
    <property type="entry name" value="Glu/Leu/Phe/Val_DH_AS"/>
</dbReference>
<protein>
    <recommendedName>
        <fullName evidence="3">Glutamate dehydrogenase</fullName>
    </recommendedName>
</protein>
<evidence type="ECO:0000256" key="1">
    <source>
        <dbReference type="ARBA" id="ARBA00006382"/>
    </source>
</evidence>
<dbReference type="InterPro" id="IPR006095">
    <property type="entry name" value="Glu/Leu/Phe/Val/Trp_DH"/>
</dbReference>
<evidence type="ECO:0000256" key="6">
    <source>
        <dbReference type="PIRSR" id="PIRSR000185-3"/>
    </source>
</evidence>
<dbReference type="AlphaFoldDB" id="A0A1J4U0Q0"/>
<feature type="binding site" evidence="5">
    <location>
        <position position="217"/>
    </location>
    <ligand>
        <name>NAD(+)</name>
        <dbReference type="ChEBI" id="CHEBI:57540"/>
    </ligand>
</feature>
<dbReference type="InterPro" id="IPR006096">
    <property type="entry name" value="Glu/Leu/Phe/Val/Trp_DH_C"/>
</dbReference>
<dbReference type="InterPro" id="IPR046346">
    <property type="entry name" value="Aminoacid_DH-like_N_sf"/>
</dbReference>
<dbReference type="SUPFAM" id="SSF51735">
    <property type="entry name" value="NAD(P)-binding Rossmann-fold domains"/>
    <property type="match status" value="1"/>
</dbReference>
<evidence type="ECO:0000256" key="5">
    <source>
        <dbReference type="PIRSR" id="PIRSR000185-2"/>
    </source>
</evidence>
<feature type="domain" description="Glutamate/phenylalanine/leucine/valine/L-tryptophan dehydrogenase C-terminal" evidence="8">
    <location>
        <begin position="179"/>
        <end position="419"/>
    </location>
</feature>
<evidence type="ECO:0000256" key="2">
    <source>
        <dbReference type="ARBA" id="ARBA00023002"/>
    </source>
</evidence>
<dbReference type="PANTHER" id="PTHR11606">
    <property type="entry name" value="GLUTAMATE DEHYDROGENASE"/>
    <property type="match status" value="1"/>
</dbReference>
<evidence type="ECO:0000256" key="4">
    <source>
        <dbReference type="PIRSR" id="PIRSR000185-1"/>
    </source>
</evidence>
<feature type="active site" description="Proton donor" evidence="4">
    <location>
        <position position="102"/>
    </location>
</feature>
<dbReference type="InterPro" id="IPR033922">
    <property type="entry name" value="NAD_bind_Glu_DH"/>
</dbReference>
<dbReference type="InterPro" id="IPR036291">
    <property type="entry name" value="NAD(P)-bd_dom_sf"/>
</dbReference>
<dbReference type="PRINTS" id="PR00082">
    <property type="entry name" value="GLFDHDRGNASE"/>
</dbReference>
<evidence type="ECO:0000259" key="8">
    <source>
        <dbReference type="SMART" id="SM00839"/>
    </source>
</evidence>
<dbReference type="PANTHER" id="PTHR11606:SF13">
    <property type="entry name" value="GLUTAMATE DEHYDROGENASE 1, MITOCHONDRIAL"/>
    <property type="match status" value="1"/>
</dbReference>
<dbReference type="Pfam" id="PF02812">
    <property type="entry name" value="ELFV_dehydrog_N"/>
    <property type="match status" value="1"/>
</dbReference>
<organism evidence="9 10">
    <name type="scientific">Candidatus Kuenenbacteria bacterium CG1_02_38_13</name>
    <dbReference type="NCBI Taxonomy" id="1805235"/>
    <lineage>
        <taxon>Bacteria</taxon>
        <taxon>Candidatus Kueneniibacteriota</taxon>
    </lineage>
</organism>
<reference evidence="9 10" key="1">
    <citation type="journal article" date="2016" name="Environ. Microbiol.">
        <title>Genomic resolution of a cold subsurface aquifer community provides metabolic insights for novel microbes adapted to high CO concentrations.</title>
        <authorList>
            <person name="Probst A.J."/>
            <person name="Castelle C.J."/>
            <person name="Singh A."/>
            <person name="Brown C.T."/>
            <person name="Anantharaman K."/>
            <person name="Sharon I."/>
            <person name="Hug L.A."/>
            <person name="Burstein D."/>
            <person name="Emerson J.B."/>
            <person name="Thomas B.C."/>
            <person name="Banfield J.F."/>
        </authorList>
    </citation>
    <scope>NUCLEOTIDE SEQUENCE [LARGE SCALE GENOMIC DNA]</scope>
    <source>
        <strain evidence="9">CG1_02_38_13</strain>
    </source>
</reference>
<feature type="binding site" evidence="5">
    <location>
        <position position="66"/>
    </location>
    <ligand>
        <name>substrate</name>
    </ligand>
</feature>
<feature type="binding site" evidence="5">
    <location>
        <position position="356"/>
    </location>
    <ligand>
        <name>substrate</name>
    </ligand>
</feature>
<dbReference type="InterPro" id="IPR014362">
    <property type="entry name" value="Glu_DH"/>
</dbReference>
<feature type="binding site" evidence="5">
    <location>
        <position position="186"/>
    </location>
    <ligand>
        <name>NAD(+)</name>
        <dbReference type="ChEBI" id="CHEBI:57540"/>
    </ligand>
</feature>
<evidence type="ECO:0000313" key="10">
    <source>
        <dbReference type="Proteomes" id="UP000182465"/>
    </source>
</evidence>
<dbReference type="CDD" id="cd01076">
    <property type="entry name" value="NAD_bind_1_Glu_DH"/>
    <property type="match status" value="1"/>
</dbReference>
<accession>A0A1J4U0Q0</accession>
<comment type="similarity">
    <text evidence="1 3 7">Belongs to the Glu/Leu/Phe/Val dehydrogenases family.</text>
</comment>
<dbReference type="GO" id="GO:0000166">
    <property type="term" value="F:nucleotide binding"/>
    <property type="evidence" value="ECO:0007669"/>
    <property type="project" value="UniProtKB-KW"/>
</dbReference>
<dbReference type="PIRSF" id="PIRSF000185">
    <property type="entry name" value="Glu_DH"/>
    <property type="match status" value="1"/>
</dbReference>
<dbReference type="PROSITE" id="PS00074">
    <property type="entry name" value="GLFV_DEHYDROGENASE"/>
    <property type="match status" value="1"/>
</dbReference>
<dbReference type="InterPro" id="IPR006097">
    <property type="entry name" value="Glu/Leu/Phe/Val/Trp_DH_dimer"/>
</dbReference>
<proteinExistence type="inferred from homology"/>
<dbReference type="GO" id="GO:0006538">
    <property type="term" value="P:L-glutamate catabolic process"/>
    <property type="evidence" value="ECO:0007669"/>
    <property type="project" value="TreeGrafter"/>
</dbReference>
<sequence>MSPFHSALKQLTKAAALMNLDDAIFEKLKKPDTILQVSLPVKMDNGTTKVFEGYRVQYNNARGPYKGGLRYHPKTNLNEIKALAFWMVIKCSVVGIPMGGAKGGITVDPKKLSSRELEELTRVFTKKIAAFIGPDKDIPAPDVYTNPRIMSWIVDEYSNIVGHNAPAVVTGKPIELGGSAGRIEATGLGGFYIIQELVHKIKMSKKNITVAVQGFGNVGYYIAELLYKAGYKIVALSDSQGGIYNKNGLDMNPVNIMKTKENEGKISGCYCIGTVCDCENFKQITNEQLLQLDVDFLVPAALEEALNGKNAGKVKAKIIVEMANGGVTPEAEKKLLQKNKLIMPDVLSNAGGVTVSYFEWVQNLQNYYWTLEDVNTKLKKIMLDSFNQVWNIKEKYRTDMRTASFISALARIQEAMRLR</sequence>
<dbReference type="FunFam" id="3.40.50.10860:FF:000003">
    <property type="entry name" value="Glutamate dehydrogenase"/>
    <property type="match status" value="1"/>
</dbReference>
<dbReference type="GO" id="GO:0004352">
    <property type="term" value="F:glutamate dehydrogenase (NAD+) activity"/>
    <property type="evidence" value="ECO:0007669"/>
    <property type="project" value="TreeGrafter"/>
</dbReference>
<dbReference type="SMART" id="SM00839">
    <property type="entry name" value="ELFV_dehydrog"/>
    <property type="match status" value="1"/>
</dbReference>
<gene>
    <name evidence="9" type="ORF">AUJ29_03390</name>
</gene>
<dbReference type="Pfam" id="PF00208">
    <property type="entry name" value="ELFV_dehydrog"/>
    <property type="match status" value="1"/>
</dbReference>
<dbReference type="EMBL" id="MNVB01000073">
    <property type="protein sequence ID" value="OIO15887.1"/>
    <property type="molecule type" value="Genomic_DNA"/>
</dbReference>